<dbReference type="GO" id="GO:0006559">
    <property type="term" value="P:L-phenylalanine catabolic process"/>
    <property type="evidence" value="ECO:0007669"/>
    <property type="project" value="UniProtKB-UniPathway"/>
</dbReference>
<dbReference type="InterPro" id="IPR036663">
    <property type="entry name" value="Fumarylacetoacetase_C_sf"/>
</dbReference>
<evidence type="ECO:0000256" key="7">
    <source>
        <dbReference type="ARBA" id="ARBA00022801"/>
    </source>
</evidence>
<evidence type="ECO:0000256" key="13">
    <source>
        <dbReference type="PIRSR" id="PIRSR605959-2"/>
    </source>
</evidence>
<keyword evidence="6 14" id="KW-0479">Metal-binding</keyword>
<evidence type="ECO:0000256" key="8">
    <source>
        <dbReference type="ARBA" id="ARBA00022837"/>
    </source>
</evidence>
<comment type="cofactor">
    <cofactor evidence="1 14">
        <name>Ca(2+)</name>
        <dbReference type="ChEBI" id="CHEBI:29108"/>
    </cofactor>
</comment>
<dbReference type="GO" id="GO:1902000">
    <property type="term" value="P:homogentisate catabolic process"/>
    <property type="evidence" value="ECO:0007669"/>
    <property type="project" value="TreeGrafter"/>
</dbReference>
<sequence>MSEKSSWIEVPDHSDFPLENLPFGVGKRLNGTVSVYTRVGDMAIDLGAMVACDLLADPRFSGRDLFQTDSLNAFMGSGSSVWSAVRYRLTELLTAGNPEFRDAEDNKHKCLVPVSELTMQIPSHIGDYTDFYSSIEHATNMGKMFRDPENALLPNWKHIPVGYNGRSSSIVVSGTPIRRPLGQTKADDADTPSFGPSKLFDIELEMGFFTGPGNTLGEPIPIDKAHEHIFGMAIVNDWSARDIQKWEYVPLGPFLGKSFGTSVSPWVVTLEALEPFRVQGQPQDPPVLPYLQTSRPGAYDLELEILLKTPKMSEGHRICRTNFASMYWSMSQQLTHQTSNGTNIRPGDLYASGTVSGSTEDSFGSLLELTWRGTKPLQLPSGEERKFLLDGDEVIMRAWGEKDGLRIGLDEVRGVVEPAGD</sequence>
<feature type="binding site" evidence="13">
    <location>
        <position position="354"/>
    </location>
    <ligand>
        <name>substrate</name>
    </ligand>
</feature>
<dbReference type="PANTHER" id="PTHR43069">
    <property type="entry name" value="FUMARYLACETOACETASE"/>
    <property type="match status" value="1"/>
</dbReference>
<feature type="binding site" evidence="13">
    <location>
        <position position="146"/>
    </location>
    <ligand>
        <name>substrate</name>
    </ligand>
</feature>
<evidence type="ECO:0000313" key="18">
    <source>
        <dbReference type="Proteomes" id="UP000547674"/>
    </source>
</evidence>
<dbReference type="NCBIfam" id="TIGR01266">
    <property type="entry name" value="fum_ac_acetase"/>
    <property type="match status" value="1"/>
</dbReference>
<dbReference type="AlphaFoldDB" id="A0A7Y2EFB0"/>
<evidence type="ECO:0000256" key="12">
    <source>
        <dbReference type="PIRSR" id="PIRSR605959-1"/>
    </source>
</evidence>
<keyword evidence="7 17" id="KW-0378">Hydrolase</keyword>
<feature type="binding site" evidence="14">
    <location>
        <position position="237"/>
    </location>
    <ligand>
        <name>Mg(2+)</name>
        <dbReference type="ChEBI" id="CHEBI:18420"/>
    </ligand>
</feature>
<feature type="binding site" evidence="14">
    <location>
        <position position="130"/>
    </location>
    <ligand>
        <name>Ca(2+)</name>
        <dbReference type="ChEBI" id="CHEBI:29108"/>
    </ligand>
</feature>
<evidence type="ECO:0000256" key="5">
    <source>
        <dbReference type="ARBA" id="ARBA00012094"/>
    </source>
</evidence>
<comment type="pathway">
    <text evidence="3">Amino-acid degradation; L-phenylalanine degradation; acetoacetate and fumarate from L-phenylalanine: step 6/6.</text>
</comment>
<dbReference type="Pfam" id="PF01557">
    <property type="entry name" value="FAA_hydrolase"/>
    <property type="match status" value="1"/>
</dbReference>
<name>A0A7Y2EFB0_UNCEI</name>
<keyword evidence="9 14" id="KW-0460">Magnesium</keyword>
<feature type="binding site" evidence="14">
    <location>
        <position position="205"/>
    </location>
    <ligand>
        <name>Ca(2+)</name>
        <dbReference type="ChEBI" id="CHEBI:29108"/>
    </ligand>
</feature>
<feature type="binding site" evidence="14">
    <location>
        <position position="257"/>
    </location>
    <ligand>
        <name>Mg(2+)</name>
        <dbReference type="ChEBI" id="CHEBI:18420"/>
    </ligand>
</feature>
<dbReference type="FunFam" id="3.90.850.10:FF:000004">
    <property type="entry name" value="Fumarylacetoacetase"/>
    <property type="match status" value="1"/>
</dbReference>
<dbReference type="InterPro" id="IPR005959">
    <property type="entry name" value="Fumarylacetoacetase"/>
</dbReference>
<evidence type="ECO:0000256" key="1">
    <source>
        <dbReference type="ARBA" id="ARBA00001913"/>
    </source>
</evidence>
<accession>A0A7Y2EFB0</accession>
<dbReference type="UniPathway" id="UPA00139">
    <property type="reaction ID" value="UER00341"/>
</dbReference>
<evidence type="ECO:0000256" key="11">
    <source>
        <dbReference type="ARBA" id="ARBA00023232"/>
    </source>
</evidence>
<dbReference type="InterPro" id="IPR015377">
    <property type="entry name" value="Fumarylacetoacetase_N"/>
</dbReference>
<comment type="cofactor">
    <cofactor evidence="2 14">
        <name>Mg(2+)</name>
        <dbReference type="ChEBI" id="CHEBI:18420"/>
    </cofactor>
</comment>
<dbReference type="InterPro" id="IPR011234">
    <property type="entry name" value="Fumarylacetoacetase-like_C"/>
</dbReference>
<protein>
    <recommendedName>
        <fullName evidence="5">fumarylacetoacetase</fullName>
        <ecNumber evidence="5">3.7.1.2</ecNumber>
    </recommendedName>
</protein>
<dbReference type="Gene3D" id="3.90.850.10">
    <property type="entry name" value="Fumarylacetoacetase-like, C-terminal domain"/>
    <property type="match status" value="1"/>
</dbReference>
<dbReference type="SUPFAM" id="SSF63433">
    <property type="entry name" value="Fumarylacetoacetate hydrolase, FAH, N-terminal domain"/>
    <property type="match status" value="1"/>
</dbReference>
<keyword evidence="10" id="KW-0828">Tyrosine catabolism</keyword>
<dbReference type="Pfam" id="PF09298">
    <property type="entry name" value="FAA_hydrolase_N"/>
    <property type="match status" value="1"/>
</dbReference>
<evidence type="ECO:0000256" key="4">
    <source>
        <dbReference type="ARBA" id="ARBA00010211"/>
    </source>
</evidence>
<dbReference type="InterPro" id="IPR036462">
    <property type="entry name" value="Fumarylacetoacetase_N_sf"/>
</dbReference>
<dbReference type="EMBL" id="JABDJR010000388">
    <property type="protein sequence ID" value="NNF07033.1"/>
    <property type="molecule type" value="Genomic_DNA"/>
</dbReference>
<feature type="binding site" evidence="13">
    <location>
        <position position="248"/>
    </location>
    <ligand>
        <name>substrate</name>
    </ligand>
</feature>
<dbReference type="PANTHER" id="PTHR43069:SF2">
    <property type="entry name" value="FUMARYLACETOACETASE"/>
    <property type="match status" value="1"/>
</dbReference>
<dbReference type="GO" id="GO:0006572">
    <property type="term" value="P:L-tyrosine catabolic process"/>
    <property type="evidence" value="ECO:0007669"/>
    <property type="project" value="UniProtKB-KW"/>
</dbReference>
<evidence type="ECO:0000313" key="17">
    <source>
        <dbReference type="EMBL" id="NNF07033.1"/>
    </source>
</evidence>
<dbReference type="EC" id="3.7.1.2" evidence="5"/>
<dbReference type="SUPFAM" id="SSF56529">
    <property type="entry name" value="FAH"/>
    <property type="match status" value="1"/>
</dbReference>
<feature type="domain" description="Fumarylacetoacetase N-terminal" evidence="16">
    <location>
        <begin position="19"/>
        <end position="122"/>
    </location>
</feature>
<evidence type="ECO:0000256" key="9">
    <source>
        <dbReference type="ARBA" id="ARBA00022842"/>
    </source>
</evidence>
<evidence type="ECO:0000256" key="6">
    <source>
        <dbReference type="ARBA" id="ARBA00022723"/>
    </source>
</evidence>
<reference evidence="17 18" key="1">
    <citation type="submission" date="2020-03" db="EMBL/GenBank/DDBJ databases">
        <title>Metabolic flexibility allows generalist bacteria to become dominant in a frequently disturbed ecosystem.</title>
        <authorList>
            <person name="Chen Y.-J."/>
            <person name="Leung P.M."/>
            <person name="Bay S.K."/>
            <person name="Hugenholtz P."/>
            <person name="Kessler A.J."/>
            <person name="Shelley G."/>
            <person name="Waite D.W."/>
            <person name="Cook P.L."/>
            <person name="Greening C."/>
        </authorList>
    </citation>
    <scope>NUCLEOTIDE SEQUENCE [LARGE SCALE GENOMIC DNA]</scope>
    <source>
        <strain evidence="17">SS_bin_28</strain>
    </source>
</reference>
<feature type="binding site" evidence="13">
    <location>
        <position position="244"/>
    </location>
    <ligand>
        <name>substrate</name>
    </ligand>
</feature>
<feature type="active site" description="Proton acceptor" evidence="12">
    <location>
        <position position="137"/>
    </location>
</feature>
<evidence type="ECO:0000259" key="15">
    <source>
        <dbReference type="Pfam" id="PF01557"/>
    </source>
</evidence>
<keyword evidence="8 14" id="KW-0106">Calcium</keyword>
<dbReference type="GO" id="GO:0046872">
    <property type="term" value="F:metal ion binding"/>
    <property type="evidence" value="ECO:0007669"/>
    <property type="project" value="UniProtKB-KW"/>
</dbReference>
<feature type="binding site" evidence="14">
    <location>
        <position position="237"/>
    </location>
    <ligand>
        <name>Ca(2+)</name>
        <dbReference type="ChEBI" id="CHEBI:29108"/>
    </ligand>
</feature>
<organism evidence="17 18">
    <name type="scientific">Eiseniibacteriota bacterium</name>
    <dbReference type="NCBI Taxonomy" id="2212470"/>
    <lineage>
        <taxon>Bacteria</taxon>
        <taxon>Candidatus Eiseniibacteriota</taxon>
    </lineage>
</organism>
<dbReference type="Gene3D" id="2.30.30.230">
    <property type="entry name" value="Fumarylacetoacetase, N-terminal domain"/>
    <property type="match status" value="1"/>
</dbReference>
<gene>
    <name evidence="17" type="primary">fahA</name>
    <name evidence="17" type="ORF">HKN21_09755</name>
</gene>
<proteinExistence type="inferred from homology"/>
<comment type="caution">
    <text evidence="17">The sequence shown here is derived from an EMBL/GenBank/DDBJ whole genome shotgun (WGS) entry which is preliminary data.</text>
</comment>
<evidence type="ECO:0000256" key="2">
    <source>
        <dbReference type="ARBA" id="ARBA00001946"/>
    </source>
</evidence>
<evidence type="ECO:0000256" key="14">
    <source>
        <dbReference type="PIRSR" id="PIRSR605959-3"/>
    </source>
</evidence>
<feature type="binding site" evidence="14">
    <location>
        <position position="203"/>
    </location>
    <ligand>
        <name>Ca(2+)</name>
        <dbReference type="ChEBI" id="CHEBI:29108"/>
    </ligand>
</feature>
<dbReference type="Proteomes" id="UP000547674">
    <property type="component" value="Unassembled WGS sequence"/>
</dbReference>
<evidence type="ECO:0000256" key="10">
    <source>
        <dbReference type="ARBA" id="ARBA00022878"/>
    </source>
</evidence>
<evidence type="ECO:0000259" key="16">
    <source>
        <dbReference type="Pfam" id="PF09298"/>
    </source>
</evidence>
<evidence type="ECO:0000256" key="3">
    <source>
        <dbReference type="ARBA" id="ARBA00004782"/>
    </source>
</evidence>
<feature type="domain" description="Fumarylacetoacetase-like C-terminal" evidence="15">
    <location>
        <begin position="129"/>
        <end position="396"/>
    </location>
</feature>
<dbReference type="GO" id="GO:0004334">
    <property type="term" value="F:fumarylacetoacetase activity"/>
    <property type="evidence" value="ECO:0007669"/>
    <property type="project" value="UniProtKB-EC"/>
</dbReference>
<feature type="binding site" evidence="14">
    <location>
        <position position="261"/>
    </location>
    <ligand>
        <name>Mg(2+)</name>
        <dbReference type="ChEBI" id="CHEBI:18420"/>
    </ligand>
</feature>
<comment type="similarity">
    <text evidence="4">Belongs to the FAH family.</text>
</comment>
<feature type="binding site" evidence="13">
    <location>
        <position position="132"/>
    </location>
    <ligand>
        <name>substrate</name>
    </ligand>
</feature>
<keyword evidence="11" id="KW-0585">Phenylalanine catabolism</keyword>